<protein>
    <submittedName>
        <fullName evidence="3">Uncharacterized protein</fullName>
    </submittedName>
</protein>
<evidence type="ECO:0000256" key="2">
    <source>
        <dbReference type="SAM" id="MobiDB-lite"/>
    </source>
</evidence>
<dbReference type="AlphaFoldDB" id="A0A7J6KZ63"/>
<dbReference type="Proteomes" id="UP000570595">
    <property type="component" value="Unassembled WGS sequence"/>
</dbReference>
<feature type="region of interest" description="Disordered" evidence="2">
    <location>
        <begin position="305"/>
        <end position="326"/>
    </location>
</feature>
<feature type="region of interest" description="Disordered" evidence="2">
    <location>
        <begin position="24"/>
        <end position="54"/>
    </location>
</feature>
<gene>
    <name evidence="3" type="ORF">FOZ61_009867</name>
</gene>
<organism evidence="3 4">
    <name type="scientific">Perkinsus olseni</name>
    <name type="common">Perkinsus atlanticus</name>
    <dbReference type="NCBI Taxonomy" id="32597"/>
    <lineage>
        <taxon>Eukaryota</taxon>
        <taxon>Sar</taxon>
        <taxon>Alveolata</taxon>
        <taxon>Perkinsozoa</taxon>
        <taxon>Perkinsea</taxon>
        <taxon>Perkinsida</taxon>
        <taxon>Perkinsidae</taxon>
        <taxon>Perkinsus</taxon>
    </lineage>
</organism>
<evidence type="ECO:0000256" key="1">
    <source>
        <dbReference type="SAM" id="Coils"/>
    </source>
</evidence>
<evidence type="ECO:0000313" key="3">
    <source>
        <dbReference type="EMBL" id="KAF4652184.1"/>
    </source>
</evidence>
<feature type="compositionally biased region" description="Low complexity" evidence="2">
    <location>
        <begin position="30"/>
        <end position="44"/>
    </location>
</feature>
<name>A0A7J6KZ63_PEROL</name>
<comment type="caution">
    <text evidence="3">The sequence shown here is derived from an EMBL/GenBank/DDBJ whole genome shotgun (WGS) entry which is preliminary data.</text>
</comment>
<sequence>MAPPTPSVPGSLGEQRSQLMLRSAFADALPVSSGESPSKSASSPTKADRARSPVPPLKIPAAVAMEMYGQYSPLSGRRMLSPTTPLLQGNSAREMYSELFKRADEKIEEQAETIRKQQLQLDDANERLRRTSSAICPPLCLAERVAEECDEAHERLHIATDRIIELETINQVAVPLAVDVSLSFQSSSMTSSWCSSIEDTTEDIAPFWRAQRAKRLLHIASLWSRLIHQAVVSARRREALLVLRRPGEQESLHRDCSEASRVHAEMFTPVELPVVHGCKTYHYEGDITERLPVWLHHLATTPRRVHPEWPSSARTDQDERHAWTAATQRPPRLIDVRSSDPLVDLAGTCPPKKMTIRNMHTVVKNRQIRSRQRVSHRAH</sequence>
<feature type="coiled-coil region" evidence="1">
    <location>
        <begin position="100"/>
        <end position="134"/>
    </location>
</feature>
<accession>A0A7J6KZ63</accession>
<proteinExistence type="predicted"/>
<evidence type="ECO:0000313" key="4">
    <source>
        <dbReference type="Proteomes" id="UP000570595"/>
    </source>
</evidence>
<reference evidence="3 4" key="1">
    <citation type="submission" date="2020-04" db="EMBL/GenBank/DDBJ databases">
        <title>Perkinsus olseni comparative genomics.</title>
        <authorList>
            <person name="Bogema D.R."/>
        </authorList>
    </citation>
    <scope>NUCLEOTIDE SEQUENCE [LARGE SCALE GENOMIC DNA]</scope>
    <source>
        <strain evidence="3">ATCC PRA-179</strain>
    </source>
</reference>
<dbReference type="OrthoDB" id="10635303at2759"/>
<keyword evidence="1" id="KW-0175">Coiled coil</keyword>
<dbReference type="EMBL" id="JABAHT010000752">
    <property type="protein sequence ID" value="KAF4652184.1"/>
    <property type="molecule type" value="Genomic_DNA"/>
</dbReference>